<organism evidence="1 2">
    <name type="scientific">Dermacentor silvarum</name>
    <name type="common">Tick</name>
    <dbReference type="NCBI Taxonomy" id="543639"/>
    <lineage>
        <taxon>Eukaryota</taxon>
        <taxon>Metazoa</taxon>
        <taxon>Ecdysozoa</taxon>
        <taxon>Arthropoda</taxon>
        <taxon>Chelicerata</taxon>
        <taxon>Arachnida</taxon>
        <taxon>Acari</taxon>
        <taxon>Parasitiformes</taxon>
        <taxon>Ixodida</taxon>
        <taxon>Ixodoidea</taxon>
        <taxon>Ixodidae</taxon>
        <taxon>Rhipicephalinae</taxon>
        <taxon>Dermacentor</taxon>
    </lineage>
</organism>
<protein>
    <submittedName>
        <fullName evidence="1">Uncharacterized protein</fullName>
    </submittedName>
</protein>
<proteinExistence type="predicted"/>
<gene>
    <name evidence="1" type="ORF">HPB49_021306</name>
</gene>
<name>A0ACB8DFU2_DERSI</name>
<evidence type="ECO:0000313" key="2">
    <source>
        <dbReference type="Proteomes" id="UP000821865"/>
    </source>
</evidence>
<dbReference type="EMBL" id="CM023471">
    <property type="protein sequence ID" value="KAH7967007.1"/>
    <property type="molecule type" value="Genomic_DNA"/>
</dbReference>
<sequence>MGSYTKAVRSRHRTVSNVRASQEGATSQDSTAEELLNTMCGTASVSPLPSEDSFDQEQAGQADQYSVELGQVPQVWNRLAHLCCRGDSCGPGAVDHQLEEVSAGGVLMAKSSEGPPVHDVALPTPRMTERRLSHSVLLAVGGSPPSGGGGGGGGPPAAGLSHAATIADAAAGLSGGASGSLDASMPAAAVGYPAVPDRLGALWADMAAHQSRIEEVLFEDKTKTSNPVRAQIITEVNSMMMIICAEFQAAGAGREGALQELRHQLAEARREAADLRVRVAMGAAASGPPRSYADVVAGGRGADVAGPASGAPPGFRAAPRGFGGVAAGPADDAGPPGHLAFLTPIGESRDLSEDVLAVLKTNVDPAAAGIGEVDLRSTRLGVTVVARDRDTIMNLKQAIDACPVTRASMMVRVPEKRRPHVRLVGVDPEVSAANLISAINGRNPSLELDTATAKVKSTFKERGGNNSHILELSPPDFKKVMTRGKVCVGWTSARVVEDIHVPLCTQCATYGHTRRFCPVRSDPARSVCTKCAEHHLAQECTVRFGDAAVCCAPCRGAGLEASGHPAGYYTCPALLQRVARLRARTDYGG</sequence>
<evidence type="ECO:0000313" key="1">
    <source>
        <dbReference type="EMBL" id="KAH7967007.1"/>
    </source>
</evidence>
<dbReference type="Proteomes" id="UP000821865">
    <property type="component" value="Chromosome 2"/>
</dbReference>
<keyword evidence="2" id="KW-1185">Reference proteome</keyword>
<comment type="caution">
    <text evidence="1">The sequence shown here is derived from an EMBL/GenBank/DDBJ whole genome shotgun (WGS) entry which is preliminary data.</text>
</comment>
<accession>A0ACB8DFU2</accession>
<reference evidence="1" key="1">
    <citation type="submission" date="2020-05" db="EMBL/GenBank/DDBJ databases">
        <title>Large-scale comparative analyses of tick genomes elucidate their genetic diversity and vector capacities.</title>
        <authorList>
            <person name="Jia N."/>
            <person name="Wang J."/>
            <person name="Shi W."/>
            <person name="Du L."/>
            <person name="Sun Y."/>
            <person name="Zhan W."/>
            <person name="Jiang J."/>
            <person name="Wang Q."/>
            <person name="Zhang B."/>
            <person name="Ji P."/>
            <person name="Sakyi L.B."/>
            <person name="Cui X."/>
            <person name="Yuan T."/>
            <person name="Jiang B."/>
            <person name="Yang W."/>
            <person name="Lam T.T.-Y."/>
            <person name="Chang Q."/>
            <person name="Ding S."/>
            <person name="Wang X."/>
            <person name="Zhu J."/>
            <person name="Ruan X."/>
            <person name="Zhao L."/>
            <person name="Wei J."/>
            <person name="Que T."/>
            <person name="Du C."/>
            <person name="Cheng J."/>
            <person name="Dai P."/>
            <person name="Han X."/>
            <person name="Huang E."/>
            <person name="Gao Y."/>
            <person name="Liu J."/>
            <person name="Shao H."/>
            <person name="Ye R."/>
            <person name="Li L."/>
            <person name="Wei W."/>
            <person name="Wang X."/>
            <person name="Wang C."/>
            <person name="Yang T."/>
            <person name="Huo Q."/>
            <person name="Li W."/>
            <person name="Guo W."/>
            <person name="Chen H."/>
            <person name="Zhou L."/>
            <person name="Ni X."/>
            <person name="Tian J."/>
            <person name="Zhou Y."/>
            <person name="Sheng Y."/>
            <person name="Liu T."/>
            <person name="Pan Y."/>
            <person name="Xia L."/>
            <person name="Li J."/>
            <person name="Zhao F."/>
            <person name="Cao W."/>
        </authorList>
    </citation>
    <scope>NUCLEOTIDE SEQUENCE</scope>
    <source>
        <strain evidence="1">Dsil-2018</strain>
    </source>
</reference>